<gene>
    <name evidence="1" type="ORF">B0A55_12261</name>
</gene>
<evidence type="ECO:0000313" key="2">
    <source>
        <dbReference type="Proteomes" id="UP000309340"/>
    </source>
</evidence>
<organism evidence="1 2">
    <name type="scientific">Friedmanniomyces simplex</name>
    <dbReference type="NCBI Taxonomy" id="329884"/>
    <lineage>
        <taxon>Eukaryota</taxon>
        <taxon>Fungi</taxon>
        <taxon>Dikarya</taxon>
        <taxon>Ascomycota</taxon>
        <taxon>Pezizomycotina</taxon>
        <taxon>Dothideomycetes</taxon>
        <taxon>Dothideomycetidae</taxon>
        <taxon>Mycosphaerellales</taxon>
        <taxon>Teratosphaeriaceae</taxon>
        <taxon>Friedmanniomyces</taxon>
    </lineage>
</organism>
<dbReference type="EMBL" id="NAJQ01000915">
    <property type="protein sequence ID" value="TKA63739.1"/>
    <property type="molecule type" value="Genomic_DNA"/>
</dbReference>
<dbReference type="AlphaFoldDB" id="A0A4V5NDK1"/>
<comment type="caution">
    <text evidence="1">The sequence shown here is derived from an EMBL/GenBank/DDBJ whole genome shotgun (WGS) entry which is preliminary data.</text>
</comment>
<keyword evidence="2" id="KW-1185">Reference proteome</keyword>
<proteinExistence type="predicted"/>
<evidence type="ECO:0000313" key="1">
    <source>
        <dbReference type="EMBL" id="TKA63739.1"/>
    </source>
</evidence>
<protein>
    <submittedName>
        <fullName evidence="1">Uncharacterized protein</fullName>
    </submittedName>
</protein>
<sequence>MAVVIPLLTPVSADINKFEGRIYEFALLKSPAAFDDWMRDRVLYELRDVDRDRHEEEGLGPDPRDDNYFMTIAH</sequence>
<reference evidence="1 2" key="1">
    <citation type="submission" date="2017-03" db="EMBL/GenBank/DDBJ databases">
        <title>Genomes of endolithic fungi from Antarctica.</title>
        <authorList>
            <person name="Coleine C."/>
            <person name="Masonjones S."/>
            <person name="Stajich J.E."/>
        </authorList>
    </citation>
    <scope>NUCLEOTIDE SEQUENCE [LARGE SCALE GENOMIC DNA]</scope>
    <source>
        <strain evidence="1 2">CCFEE 5184</strain>
    </source>
</reference>
<name>A0A4V5NDK1_9PEZI</name>
<dbReference type="Proteomes" id="UP000309340">
    <property type="component" value="Unassembled WGS sequence"/>
</dbReference>
<accession>A0A4V5NDK1</accession>
<feature type="non-terminal residue" evidence="1">
    <location>
        <position position="74"/>
    </location>
</feature>